<evidence type="ECO:0000256" key="1">
    <source>
        <dbReference type="ARBA" id="ARBA00022574"/>
    </source>
</evidence>
<gene>
    <name evidence="7" type="ORF">EGYM00392_LOCUS31513</name>
</gene>
<feature type="compositionally biased region" description="Polar residues" evidence="5">
    <location>
        <begin position="13"/>
        <end position="25"/>
    </location>
</feature>
<dbReference type="PANTHER" id="PTHR22838">
    <property type="entry name" value="WD REPEAT PROTEIN 26-RELATED"/>
    <property type="match status" value="1"/>
</dbReference>
<evidence type="ECO:0000256" key="5">
    <source>
        <dbReference type="SAM" id="MobiDB-lite"/>
    </source>
</evidence>
<keyword evidence="3" id="KW-0687">Ribonucleoprotein</keyword>
<evidence type="ECO:0000256" key="3">
    <source>
        <dbReference type="ARBA" id="ARBA00022980"/>
    </source>
</evidence>
<evidence type="ECO:0000259" key="6">
    <source>
        <dbReference type="PROSITE" id="PS50897"/>
    </source>
</evidence>
<dbReference type="PANTHER" id="PTHR22838:SF0">
    <property type="entry name" value="WD REPEAT-CONTAINING PROTEIN 26"/>
    <property type="match status" value="1"/>
</dbReference>
<dbReference type="InterPro" id="IPR006595">
    <property type="entry name" value="CTLH_C"/>
</dbReference>
<dbReference type="SMART" id="SM00320">
    <property type="entry name" value="WD40"/>
    <property type="match status" value="6"/>
</dbReference>
<dbReference type="AlphaFoldDB" id="A0A7S1IRP5"/>
<proteinExistence type="predicted"/>
<protein>
    <recommendedName>
        <fullName evidence="6">CTLH domain-containing protein</fullName>
    </recommendedName>
</protein>
<dbReference type="Pfam" id="PF00400">
    <property type="entry name" value="WD40"/>
    <property type="match status" value="4"/>
</dbReference>
<dbReference type="InterPro" id="IPR036322">
    <property type="entry name" value="WD40_repeat_dom_sf"/>
</dbReference>
<evidence type="ECO:0000256" key="4">
    <source>
        <dbReference type="PROSITE-ProRule" id="PRU00221"/>
    </source>
</evidence>
<dbReference type="Gene3D" id="2.130.10.10">
    <property type="entry name" value="YVTN repeat-like/Quinoprotein amine dehydrogenase"/>
    <property type="match status" value="2"/>
</dbReference>
<feature type="region of interest" description="Disordered" evidence="5">
    <location>
        <begin position="433"/>
        <end position="459"/>
    </location>
</feature>
<feature type="repeat" description="WD" evidence="4">
    <location>
        <begin position="302"/>
        <end position="343"/>
    </location>
</feature>
<dbReference type="Pfam" id="PF23627">
    <property type="entry name" value="LisH_WDR26"/>
    <property type="match status" value="1"/>
</dbReference>
<dbReference type="InterPro" id="IPR051350">
    <property type="entry name" value="WD_repeat-ST_regulator"/>
</dbReference>
<organism evidence="7">
    <name type="scientific">Eutreptiella gymnastica</name>
    <dbReference type="NCBI Taxonomy" id="73025"/>
    <lineage>
        <taxon>Eukaryota</taxon>
        <taxon>Discoba</taxon>
        <taxon>Euglenozoa</taxon>
        <taxon>Euglenida</taxon>
        <taxon>Spirocuta</taxon>
        <taxon>Euglenophyceae</taxon>
        <taxon>Eutreptiales</taxon>
        <taxon>Eutreptiaceae</taxon>
        <taxon>Eutreptiella</taxon>
    </lineage>
</organism>
<feature type="domain" description="CTLH" evidence="6">
    <location>
        <begin position="77"/>
        <end position="133"/>
    </location>
</feature>
<dbReference type="PROSITE" id="PS00678">
    <property type="entry name" value="WD_REPEATS_1"/>
    <property type="match status" value="1"/>
</dbReference>
<feature type="repeat" description="WD" evidence="4">
    <location>
        <begin position="560"/>
        <end position="592"/>
    </location>
</feature>
<keyword evidence="2" id="KW-0677">Repeat</keyword>
<dbReference type="InterPro" id="IPR054080">
    <property type="entry name" value="TPR1-like_2nd"/>
</dbReference>
<dbReference type="PROSITE" id="PS50897">
    <property type="entry name" value="CTLH"/>
    <property type="match status" value="1"/>
</dbReference>
<dbReference type="SMART" id="SM00668">
    <property type="entry name" value="CTLH"/>
    <property type="match status" value="1"/>
</dbReference>
<feature type="compositionally biased region" description="Acidic residues" evidence="5">
    <location>
        <begin position="443"/>
        <end position="452"/>
    </location>
</feature>
<name>A0A7S1IRP5_9EUGL</name>
<feature type="repeat" description="WD" evidence="4">
    <location>
        <begin position="344"/>
        <end position="378"/>
    </location>
</feature>
<keyword evidence="3" id="KW-0689">Ribosomal protein</keyword>
<dbReference type="Pfam" id="PF21889">
    <property type="entry name" value="TPR1-like_2nd"/>
    <property type="match status" value="1"/>
</dbReference>
<dbReference type="InterPro" id="IPR019775">
    <property type="entry name" value="WD40_repeat_CS"/>
</dbReference>
<dbReference type="SUPFAM" id="SSF50978">
    <property type="entry name" value="WD40 repeat-like"/>
    <property type="match status" value="1"/>
</dbReference>
<dbReference type="InterPro" id="IPR015943">
    <property type="entry name" value="WD40/YVTN_repeat-like_dom_sf"/>
</dbReference>
<reference evidence="7" key="1">
    <citation type="submission" date="2021-01" db="EMBL/GenBank/DDBJ databases">
        <authorList>
            <person name="Corre E."/>
            <person name="Pelletier E."/>
            <person name="Niang G."/>
            <person name="Scheremetjew M."/>
            <person name="Finn R."/>
            <person name="Kale V."/>
            <person name="Holt S."/>
            <person name="Cochrane G."/>
            <person name="Meng A."/>
            <person name="Brown T."/>
            <person name="Cohen L."/>
        </authorList>
    </citation>
    <scope>NUCLEOTIDE SEQUENCE</scope>
    <source>
        <strain evidence="7">NIES-381</strain>
    </source>
</reference>
<feature type="repeat" description="WD" evidence="4">
    <location>
        <begin position="250"/>
        <end position="284"/>
    </location>
</feature>
<evidence type="ECO:0000313" key="7">
    <source>
        <dbReference type="EMBL" id="CAD9020399.1"/>
    </source>
</evidence>
<dbReference type="InterPro" id="IPR001680">
    <property type="entry name" value="WD40_rpt"/>
</dbReference>
<dbReference type="CDD" id="cd00200">
    <property type="entry name" value="WD40"/>
    <property type="match status" value="1"/>
</dbReference>
<accession>A0A7S1IRP5</accession>
<dbReference type="PROSITE" id="PS50294">
    <property type="entry name" value="WD_REPEATS_REGION"/>
    <property type="match status" value="3"/>
</dbReference>
<feature type="region of interest" description="Disordered" evidence="5">
    <location>
        <begin position="1"/>
        <end position="25"/>
    </location>
</feature>
<evidence type="ECO:0000256" key="2">
    <source>
        <dbReference type="ARBA" id="ARBA00022737"/>
    </source>
</evidence>
<dbReference type="EMBL" id="HBGA01084528">
    <property type="protein sequence ID" value="CAD9020399.1"/>
    <property type="molecule type" value="Transcribed_RNA"/>
</dbReference>
<dbReference type="InterPro" id="IPR006594">
    <property type="entry name" value="LisH"/>
</dbReference>
<dbReference type="PROSITE" id="PS50082">
    <property type="entry name" value="WD_REPEATS_2"/>
    <property type="match status" value="4"/>
</dbReference>
<dbReference type="GO" id="GO:0005840">
    <property type="term" value="C:ribosome"/>
    <property type="evidence" value="ECO:0007669"/>
    <property type="project" value="UniProtKB-KW"/>
</dbReference>
<keyword evidence="1 4" id="KW-0853">WD repeat</keyword>
<sequence>MTLKEPNIEEGTSRSSSTSVGQIQATSSTQLEAANGLDSFQDRHRGAIVRLMLQSLQALGYKESLHKLEEESGVLLQSQHINQFRNCILAGQWSEVINLLPNLKIDPHNIKHVKFLIYEQKFMELLEMGDRMQAVQCVRKELTPLMHDANSLHKLTALLMCKDQKSLYKRSGGWDGKSGDSRQILIKALHNYISSDQLLPESRLFQLLHQAQLYQQQNCIYHNTLISDFSLLQDHTCTRSSVPQYTRCVIRTHGDEVWFVAFSHSGQYLATAGKDQRCFIFDVSRWADPSFQPGEPIPLHCLEGHLDSISFLAWSPDDSLLVTCSQDCSCRVWNVQNGECVLKFTRHSEPVLAAAWYPDGQYIVSAAQDKYVYKWDLQGKVKGKHCGARVNDISVSKDSKRMVTIDSDKRIVNYNLQHPLDKLPEHEATRGYMNNSRERHDDSDDGDAQSDGDGEHDSATAGLYKTIHRANDSLTSLCLSDDGHYILVNKAISEKRGCIHLYDIRHRPFKVTQKYAGHVQKRFVIRSCFGGANQLFVLSGSEDHKVYVYHRETAKTLFTLKGHSNVVNSVAWNPRVHEMFASASDDHTVRVWTTVPTDWADADN</sequence>
<dbReference type="PROSITE" id="PS50896">
    <property type="entry name" value="LISH"/>
    <property type="match status" value="1"/>
</dbReference>